<feature type="transmembrane region" description="Helical" evidence="5">
    <location>
        <begin position="166"/>
        <end position="185"/>
    </location>
</feature>
<organism evidence="6 7">
    <name type="scientific">Mariprofundus erugo</name>
    <dbReference type="NCBI Taxonomy" id="2528639"/>
    <lineage>
        <taxon>Bacteria</taxon>
        <taxon>Pseudomonadati</taxon>
        <taxon>Pseudomonadota</taxon>
        <taxon>Candidatius Mariprofundia</taxon>
        <taxon>Mariprofundales</taxon>
        <taxon>Mariprofundaceae</taxon>
        <taxon>Mariprofundus</taxon>
    </lineage>
</organism>
<protein>
    <submittedName>
        <fullName evidence="6">Isoprenylcysteine carboxylmethyltransferase family protein</fullName>
    </submittedName>
</protein>
<dbReference type="GO" id="GO:0032259">
    <property type="term" value="P:methylation"/>
    <property type="evidence" value="ECO:0007669"/>
    <property type="project" value="UniProtKB-KW"/>
</dbReference>
<comment type="subcellular location">
    <subcellularLocation>
        <location evidence="1">Endomembrane system</location>
        <topology evidence="1">Multi-pass membrane protein</topology>
    </subcellularLocation>
</comment>
<keyword evidence="3 5" id="KW-1133">Transmembrane helix</keyword>
<evidence type="ECO:0000256" key="2">
    <source>
        <dbReference type="ARBA" id="ARBA00022692"/>
    </source>
</evidence>
<dbReference type="PANTHER" id="PTHR12714">
    <property type="entry name" value="PROTEIN-S ISOPRENYLCYSTEINE O-METHYLTRANSFERASE"/>
    <property type="match status" value="1"/>
</dbReference>
<dbReference type="EMBL" id="VBRY01000006">
    <property type="protein sequence ID" value="TLS67337.1"/>
    <property type="molecule type" value="Genomic_DNA"/>
</dbReference>
<dbReference type="GO" id="GO:0008168">
    <property type="term" value="F:methyltransferase activity"/>
    <property type="evidence" value="ECO:0007669"/>
    <property type="project" value="UniProtKB-KW"/>
</dbReference>
<evidence type="ECO:0000256" key="4">
    <source>
        <dbReference type="ARBA" id="ARBA00023136"/>
    </source>
</evidence>
<evidence type="ECO:0000256" key="5">
    <source>
        <dbReference type="SAM" id="Phobius"/>
    </source>
</evidence>
<sequence length="189" mass="21126">MNSELTTGQRLHKAFLRARIPASILMGASILLLAYPTLNSWLIGLAVIALGESLRIWASGHIHKSAEVTQTGPYAMCRHPLYLGHFIIATGFCIAANSLLAYIIVSISFFIVYVPTWKNEEKNLIALFGDTYREFMATRFAILPRWSAQMFSGEFSWAMVKQHREWNHLFGLAAGAAGMIALGVLRHSW</sequence>
<dbReference type="Pfam" id="PF04191">
    <property type="entry name" value="PEMT"/>
    <property type="match status" value="1"/>
</dbReference>
<reference evidence="6 7" key="1">
    <citation type="journal article" date="2019" name="Appl. Environ. Microbiol.">
        <title>Environmental Evidence and Genomic Insight of Iron-oxidizing Bacteria Preference Towards More Corrosion Resistant Stainless Steel at Higher Salinities.</title>
        <authorList>
            <person name="Garrison C.E."/>
            <person name="Price K.A."/>
            <person name="Field E.K."/>
        </authorList>
    </citation>
    <scope>NUCLEOTIDE SEQUENCE [LARGE SCALE GENOMIC DNA]</scope>
    <source>
        <strain evidence="6 7">P3</strain>
    </source>
</reference>
<dbReference type="InterPro" id="IPR007318">
    <property type="entry name" value="Phopholipid_MeTrfase"/>
</dbReference>
<keyword evidence="6" id="KW-0808">Transferase</keyword>
<name>A0A5R9GSV6_9PROT</name>
<dbReference type="AlphaFoldDB" id="A0A5R9GSV6"/>
<evidence type="ECO:0000313" key="7">
    <source>
        <dbReference type="Proteomes" id="UP000306585"/>
    </source>
</evidence>
<dbReference type="OrthoDB" id="5293276at2"/>
<dbReference type="Proteomes" id="UP000306585">
    <property type="component" value="Unassembled WGS sequence"/>
</dbReference>
<dbReference type="PANTHER" id="PTHR12714:SF9">
    <property type="entry name" value="PROTEIN-S-ISOPRENYLCYSTEINE O-METHYLTRANSFERASE"/>
    <property type="match status" value="1"/>
</dbReference>
<evidence type="ECO:0000256" key="1">
    <source>
        <dbReference type="ARBA" id="ARBA00004127"/>
    </source>
</evidence>
<feature type="transmembrane region" description="Helical" evidence="5">
    <location>
        <begin position="16"/>
        <end position="35"/>
    </location>
</feature>
<dbReference type="RefSeq" id="WP_138239253.1">
    <property type="nucleotide sequence ID" value="NZ_VBRY01000006.1"/>
</dbReference>
<dbReference type="Gene3D" id="1.20.120.1630">
    <property type="match status" value="1"/>
</dbReference>
<evidence type="ECO:0000256" key="3">
    <source>
        <dbReference type="ARBA" id="ARBA00022989"/>
    </source>
</evidence>
<comment type="caution">
    <text evidence="6">The sequence shown here is derived from an EMBL/GenBank/DDBJ whole genome shotgun (WGS) entry which is preliminary data.</text>
</comment>
<gene>
    <name evidence="6" type="ORF">FEF65_07885</name>
</gene>
<proteinExistence type="predicted"/>
<keyword evidence="4 5" id="KW-0472">Membrane</keyword>
<feature type="transmembrane region" description="Helical" evidence="5">
    <location>
        <begin position="81"/>
        <end position="114"/>
    </location>
</feature>
<accession>A0A5R9GSV6</accession>
<evidence type="ECO:0000313" key="6">
    <source>
        <dbReference type="EMBL" id="TLS67337.1"/>
    </source>
</evidence>
<keyword evidence="2 5" id="KW-0812">Transmembrane</keyword>
<dbReference type="GO" id="GO:0012505">
    <property type="term" value="C:endomembrane system"/>
    <property type="evidence" value="ECO:0007669"/>
    <property type="project" value="UniProtKB-SubCell"/>
</dbReference>
<keyword evidence="6" id="KW-0489">Methyltransferase</keyword>
<keyword evidence="7" id="KW-1185">Reference proteome</keyword>